<dbReference type="PANTHER" id="PTHR12001">
    <property type="entry name" value="GERANYLGERANYL PYROPHOSPHATE SYNTHASE"/>
    <property type="match status" value="1"/>
</dbReference>
<dbReference type="InterPro" id="IPR008949">
    <property type="entry name" value="Isoprenoid_synthase_dom_sf"/>
</dbReference>
<dbReference type="Pfam" id="PF00348">
    <property type="entry name" value="polyprenyl_synt"/>
    <property type="match status" value="1"/>
</dbReference>
<dbReference type="GO" id="GO:0004659">
    <property type="term" value="F:prenyltransferase activity"/>
    <property type="evidence" value="ECO:0007669"/>
    <property type="project" value="InterPro"/>
</dbReference>
<proteinExistence type="predicted"/>
<dbReference type="SUPFAM" id="SSF48576">
    <property type="entry name" value="Terpenoid synthases"/>
    <property type="match status" value="1"/>
</dbReference>
<evidence type="ECO:0000256" key="1">
    <source>
        <dbReference type="ARBA" id="ARBA00022723"/>
    </source>
</evidence>
<dbReference type="AlphaFoldDB" id="A0A6C0EGK2"/>
<dbReference type="GO" id="GO:0046872">
    <property type="term" value="F:metal ion binding"/>
    <property type="evidence" value="ECO:0007669"/>
    <property type="project" value="UniProtKB-KW"/>
</dbReference>
<dbReference type="GO" id="GO:0008299">
    <property type="term" value="P:isoprenoid biosynthetic process"/>
    <property type="evidence" value="ECO:0007669"/>
    <property type="project" value="InterPro"/>
</dbReference>
<dbReference type="InterPro" id="IPR000092">
    <property type="entry name" value="Polyprenyl_synt"/>
</dbReference>
<dbReference type="SFLD" id="SFLDS00005">
    <property type="entry name" value="Isoprenoid_Synthase_Type_I"/>
    <property type="match status" value="1"/>
</dbReference>
<organism evidence="3">
    <name type="scientific">viral metagenome</name>
    <dbReference type="NCBI Taxonomy" id="1070528"/>
    <lineage>
        <taxon>unclassified sequences</taxon>
        <taxon>metagenomes</taxon>
        <taxon>organismal metagenomes</taxon>
    </lineage>
</organism>
<dbReference type="Gene3D" id="1.10.600.10">
    <property type="entry name" value="Farnesyl Diphosphate Synthase"/>
    <property type="match status" value="1"/>
</dbReference>
<evidence type="ECO:0000313" key="3">
    <source>
        <dbReference type="EMBL" id="QHT27399.1"/>
    </source>
</evidence>
<protein>
    <submittedName>
        <fullName evidence="3">Uncharacterized protein</fullName>
    </submittedName>
</protein>
<reference evidence="3" key="1">
    <citation type="journal article" date="2020" name="Nature">
        <title>Giant virus diversity and host interactions through global metagenomics.</title>
        <authorList>
            <person name="Schulz F."/>
            <person name="Roux S."/>
            <person name="Paez-Espino D."/>
            <person name="Jungbluth S."/>
            <person name="Walsh D.A."/>
            <person name="Denef V.J."/>
            <person name="McMahon K.D."/>
            <person name="Konstantinidis K.T."/>
            <person name="Eloe-Fadrosh E.A."/>
            <person name="Kyrpides N.C."/>
            <person name="Woyke T."/>
        </authorList>
    </citation>
    <scope>NUCLEOTIDE SEQUENCE</scope>
    <source>
        <strain evidence="3">GVMAG-M-3300023179-33</strain>
    </source>
</reference>
<accession>A0A6C0EGK2</accession>
<name>A0A6C0EGK2_9ZZZZ</name>
<keyword evidence="1" id="KW-0479">Metal-binding</keyword>
<sequence length="292" mass="34794">MEEILLEPVTYYKNMKGKNIRKILCDIFGKLLGITSENIDLINRITNDFHNASLVIDDIEDDSLLRRNETCSHIKYGIPLSLNAGYYAIFKSLREITHHFSQNTINKIVEYLFYIHEGQGMDIYYMQNKTIPSLEEYEKMMIYKTGYAFIMNLELLMDKSTNVIMKKNFEKLKKILITFSLFFQIRDDYINLTDLDYWHSKGFCQDFDEEKISYLITYFKTMSDENVIVMMKDKSKEGKIKILLLFHKHGLFDIVYNKLVELKQHILSEMNLSIIFEQLPFHKFDLNYVYKI</sequence>
<dbReference type="PANTHER" id="PTHR12001:SF44">
    <property type="entry name" value="GERANYLGERANYL PYROPHOSPHATE SYNTHASE"/>
    <property type="match status" value="1"/>
</dbReference>
<evidence type="ECO:0000256" key="2">
    <source>
        <dbReference type="ARBA" id="ARBA00022842"/>
    </source>
</evidence>
<dbReference type="EMBL" id="MN739822">
    <property type="protein sequence ID" value="QHT27399.1"/>
    <property type="molecule type" value="Genomic_DNA"/>
</dbReference>
<keyword evidence="2" id="KW-0460">Magnesium</keyword>